<name>A0A7Y9UQD6_9ACTN</name>
<feature type="signal peptide" evidence="1">
    <location>
        <begin position="1"/>
        <end position="25"/>
    </location>
</feature>
<dbReference type="AlphaFoldDB" id="A0A7Y9UQD6"/>
<evidence type="ECO:0000256" key="1">
    <source>
        <dbReference type="SAM" id="SignalP"/>
    </source>
</evidence>
<keyword evidence="1" id="KW-0732">Signal</keyword>
<organism evidence="2 3">
    <name type="scientific">Nocardioides daedukensis</name>
    <dbReference type="NCBI Taxonomy" id="634462"/>
    <lineage>
        <taxon>Bacteria</taxon>
        <taxon>Bacillati</taxon>
        <taxon>Actinomycetota</taxon>
        <taxon>Actinomycetes</taxon>
        <taxon>Propionibacteriales</taxon>
        <taxon>Nocardioidaceae</taxon>
        <taxon>Nocardioides</taxon>
    </lineage>
</organism>
<evidence type="ECO:0000313" key="2">
    <source>
        <dbReference type="EMBL" id="NYG58496.1"/>
    </source>
</evidence>
<dbReference type="PROSITE" id="PS51257">
    <property type="entry name" value="PROKAR_LIPOPROTEIN"/>
    <property type="match status" value="1"/>
</dbReference>
<evidence type="ECO:0000313" key="3">
    <source>
        <dbReference type="Proteomes" id="UP000540656"/>
    </source>
</evidence>
<accession>A0A7Y9UQD6</accession>
<reference evidence="2 3" key="1">
    <citation type="submission" date="2020-07" db="EMBL/GenBank/DDBJ databases">
        <title>Sequencing the genomes of 1000 actinobacteria strains.</title>
        <authorList>
            <person name="Klenk H.-P."/>
        </authorList>
    </citation>
    <scope>NUCLEOTIDE SEQUENCE [LARGE SCALE GENOMIC DNA]</scope>
    <source>
        <strain evidence="2 3">DSM 23819</strain>
    </source>
</reference>
<protein>
    <submittedName>
        <fullName evidence="2">Uncharacterized protein</fullName>
    </submittedName>
</protein>
<sequence>MRIQRRLASVTAVSAVTLFGLTACGGDLGPELHPGTAAAVGDSSISISTVDDKSEQLCRFGVETGQLEGAVPMASVRSSYVQAYVDHQLAEQYVEHIDAANDPTLLAQVKEARSGMEAQLEQVPSTLRPIFEDMASKSSYIEIVQGLGGEDYKKWAAEVDVQRDPRFPALDEQGMVTTANELSVPVSDLARAAVSAESQQEYDAYVASLPESQKCGTTPDA</sequence>
<dbReference type="Proteomes" id="UP000540656">
    <property type="component" value="Unassembled WGS sequence"/>
</dbReference>
<dbReference type="EMBL" id="JACCAA010000001">
    <property type="protein sequence ID" value="NYG58496.1"/>
    <property type="molecule type" value="Genomic_DNA"/>
</dbReference>
<dbReference type="RefSeq" id="WP_179501657.1">
    <property type="nucleotide sequence ID" value="NZ_JACCAA010000001.1"/>
</dbReference>
<comment type="caution">
    <text evidence="2">The sequence shown here is derived from an EMBL/GenBank/DDBJ whole genome shotgun (WGS) entry which is preliminary data.</text>
</comment>
<keyword evidence="3" id="KW-1185">Reference proteome</keyword>
<gene>
    <name evidence="2" type="ORF">BJ980_001419</name>
</gene>
<proteinExistence type="predicted"/>
<feature type="chain" id="PRO_5031270418" evidence="1">
    <location>
        <begin position="26"/>
        <end position="221"/>
    </location>
</feature>